<evidence type="ECO:0000256" key="1">
    <source>
        <dbReference type="ARBA" id="ARBA00010771"/>
    </source>
</evidence>
<organism evidence="2 3">
    <name type="scientific">Scleropages formosus</name>
    <name type="common">Asian bonytongue</name>
    <name type="synonym">Osteoglossum formosum</name>
    <dbReference type="NCBI Taxonomy" id="113540"/>
    <lineage>
        <taxon>Eukaryota</taxon>
        <taxon>Metazoa</taxon>
        <taxon>Chordata</taxon>
        <taxon>Craniata</taxon>
        <taxon>Vertebrata</taxon>
        <taxon>Euteleostomi</taxon>
        <taxon>Actinopterygii</taxon>
        <taxon>Neopterygii</taxon>
        <taxon>Teleostei</taxon>
        <taxon>Osteoglossocephala</taxon>
        <taxon>Osteoglossomorpha</taxon>
        <taxon>Osteoglossiformes</taxon>
        <taxon>Osteoglossidae</taxon>
        <taxon>Scleropages</taxon>
    </lineage>
</organism>
<dbReference type="GO" id="GO:0007160">
    <property type="term" value="P:cell-matrix adhesion"/>
    <property type="evidence" value="ECO:0007669"/>
    <property type="project" value="InterPro"/>
</dbReference>
<dbReference type="PANTHER" id="PTHR10697:SF5">
    <property type="entry name" value="EPENDYMIN-RELATED"/>
    <property type="match status" value="1"/>
</dbReference>
<dbReference type="GO" id="GO:0005764">
    <property type="term" value="C:lysosome"/>
    <property type="evidence" value="ECO:0007669"/>
    <property type="project" value="TreeGrafter"/>
</dbReference>
<dbReference type="Proteomes" id="UP000034805">
    <property type="component" value="Unassembled WGS sequence"/>
</dbReference>
<dbReference type="EMBL" id="JARO02008911">
    <property type="protein sequence ID" value="KPP62174.1"/>
    <property type="molecule type" value="Genomic_DNA"/>
</dbReference>
<accession>A0A0P7Y8W3</accession>
<protein>
    <submittedName>
        <fullName evidence="2">Ependymin-like</fullName>
    </submittedName>
</protein>
<gene>
    <name evidence="2" type="ORF">Z043_119650</name>
</gene>
<evidence type="ECO:0000313" key="2">
    <source>
        <dbReference type="EMBL" id="KPP62174.1"/>
    </source>
</evidence>
<evidence type="ECO:0000313" key="3">
    <source>
        <dbReference type="Proteomes" id="UP000034805"/>
    </source>
</evidence>
<reference evidence="2 3" key="1">
    <citation type="submission" date="2015-08" db="EMBL/GenBank/DDBJ databases">
        <title>The genome of the Asian arowana (Scleropages formosus).</title>
        <authorList>
            <person name="Tan M.H."/>
            <person name="Gan H.M."/>
            <person name="Croft L.J."/>
            <person name="Austin C.M."/>
        </authorList>
    </citation>
    <scope>NUCLEOTIDE SEQUENCE [LARGE SCALE GENOMIC DNA]</scope>
    <source>
        <strain evidence="2">Aro1</strain>
    </source>
</reference>
<dbReference type="GO" id="GO:0005576">
    <property type="term" value="C:extracellular region"/>
    <property type="evidence" value="ECO:0007669"/>
    <property type="project" value="InterPro"/>
</dbReference>
<comment type="caution">
    <text evidence="2">The sequence shown here is derived from an EMBL/GenBank/DDBJ whole genome shotgun (WGS) entry which is preliminary data.</text>
</comment>
<dbReference type="AlphaFoldDB" id="A0A0P7Y8W3"/>
<name>A0A0P7Y8W3_SCLFO</name>
<dbReference type="PRINTS" id="PR00317">
    <property type="entry name" value="EPENDYMIN"/>
</dbReference>
<dbReference type="SMART" id="SM00026">
    <property type="entry name" value="EPEND"/>
    <property type="match status" value="1"/>
</dbReference>
<dbReference type="GO" id="GO:0005509">
    <property type="term" value="F:calcium ion binding"/>
    <property type="evidence" value="ECO:0007669"/>
    <property type="project" value="InterPro"/>
</dbReference>
<proteinExistence type="inferred from homology"/>
<dbReference type="PANTHER" id="PTHR10697">
    <property type="entry name" value="MAMMALIAN EPENDYMIN-RELATED PROTEIN 1"/>
    <property type="match status" value="1"/>
</dbReference>
<comment type="similarity">
    <text evidence="1">Belongs to the ependymin family.</text>
</comment>
<dbReference type="Pfam" id="PF00811">
    <property type="entry name" value="Ependymin"/>
    <property type="match status" value="1"/>
</dbReference>
<sequence>MMKNPFASHWEAPAQRRSISGYVFGVDRSPTWTSSSGCCSVVADRWKRSAKLMRATQGETSRNSRTTTTTTTTNISISISISISTTISTTISTSISTMQSLVAISLTLILAAAFTGAQKPHPCTSAHPLLSSLVSFPGPQLNPKGHVAAYERFSYDALERRIRVRALVFVDNSTMYEEALLLFREGVLYEIFHQNQTCKRSELKEPFQPIEVPHDAQLLGQLILGSSSAPGSGLLVNSWEKSVPEIKTKFFMTFTEFACIPVSIASHTENTGWTMTSFYDLVIGIEDPDEFIPPPFCEKAEVNHKSAKSLFNFLG</sequence>
<dbReference type="InterPro" id="IPR001299">
    <property type="entry name" value="Ependymin"/>
</dbReference>